<dbReference type="Proteomes" id="UP001529510">
    <property type="component" value="Unassembled WGS sequence"/>
</dbReference>
<dbReference type="AlphaFoldDB" id="A0ABD0Q0V6"/>
<comment type="caution">
    <text evidence="1">The sequence shown here is derived from an EMBL/GenBank/DDBJ whole genome shotgun (WGS) entry which is preliminary data.</text>
</comment>
<protein>
    <submittedName>
        <fullName evidence="1">Uncharacterized protein</fullName>
    </submittedName>
</protein>
<evidence type="ECO:0000313" key="2">
    <source>
        <dbReference type="Proteomes" id="UP001529510"/>
    </source>
</evidence>
<accession>A0ABD0Q0V6</accession>
<sequence length="60" mass="7226">VGAELCRKVDLQDQGRAPLMYTISWKWYSLVAVASFNRIMPNPTKQKFQEWFEEHYNEFK</sequence>
<dbReference type="EMBL" id="JAMKFB020000012">
    <property type="protein sequence ID" value="KAL0179894.1"/>
    <property type="molecule type" value="Genomic_DNA"/>
</dbReference>
<feature type="non-terminal residue" evidence="1">
    <location>
        <position position="60"/>
    </location>
</feature>
<organism evidence="1 2">
    <name type="scientific">Cirrhinus mrigala</name>
    <name type="common">Mrigala</name>
    <dbReference type="NCBI Taxonomy" id="683832"/>
    <lineage>
        <taxon>Eukaryota</taxon>
        <taxon>Metazoa</taxon>
        <taxon>Chordata</taxon>
        <taxon>Craniata</taxon>
        <taxon>Vertebrata</taxon>
        <taxon>Euteleostomi</taxon>
        <taxon>Actinopterygii</taxon>
        <taxon>Neopterygii</taxon>
        <taxon>Teleostei</taxon>
        <taxon>Ostariophysi</taxon>
        <taxon>Cypriniformes</taxon>
        <taxon>Cyprinidae</taxon>
        <taxon>Labeoninae</taxon>
        <taxon>Labeonini</taxon>
        <taxon>Cirrhinus</taxon>
    </lineage>
</organism>
<proteinExistence type="predicted"/>
<feature type="non-terminal residue" evidence="1">
    <location>
        <position position="1"/>
    </location>
</feature>
<evidence type="ECO:0000313" key="1">
    <source>
        <dbReference type="EMBL" id="KAL0179894.1"/>
    </source>
</evidence>
<gene>
    <name evidence="1" type="ORF">M9458_025336</name>
</gene>
<keyword evidence="2" id="KW-1185">Reference proteome</keyword>
<reference evidence="1 2" key="1">
    <citation type="submission" date="2024-05" db="EMBL/GenBank/DDBJ databases">
        <title>Genome sequencing and assembly of Indian major carp, Cirrhinus mrigala (Hamilton, 1822).</title>
        <authorList>
            <person name="Mohindra V."/>
            <person name="Chowdhury L.M."/>
            <person name="Lal K."/>
            <person name="Jena J.K."/>
        </authorList>
    </citation>
    <scope>NUCLEOTIDE SEQUENCE [LARGE SCALE GENOMIC DNA]</scope>
    <source>
        <strain evidence="1">CM1030</strain>
        <tissue evidence="1">Blood</tissue>
    </source>
</reference>
<name>A0ABD0Q0V6_CIRMR</name>